<comment type="function">
    <text evidence="7">Plays a role in the regulation of phosphate uptake.</text>
</comment>
<evidence type="ECO:0000313" key="10">
    <source>
        <dbReference type="Proteomes" id="UP000595254"/>
    </source>
</evidence>
<comment type="similarity">
    <text evidence="2 7">Belongs to the PhoU family.</text>
</comment>
<evidence type="ECO:0000259" key="8">
    <source>
        <dbReference type="Pfam" id="PF01895"/>
    </source>
</evidence>
<evidence type="ECO:0000256" key="6">
    <source>
        <dbReference type="ARBA" id="ARBA00022592"/>
    </source>
</evidence>
<dbReference type="GO" id="GO:0030643">
    <property type="term" value="P:intracellular phosphate ion homeostasis"/>
    <property type="evidence" value="ECO:0007669"/>
    <property type="project" value="InterPro"/>
</dbReference>
<dbReference type="Gene3D" id="1.20.58.220">
    <property type="entry name" value="Phosphate transport system protein phou homolog 2, domain 2"/>
    <property type="match status" value="1"/>
</dbReference>
<dbReference type="GO" id="GO:0006817">
    <property type="term" value="P:phosphate ion transport"/>
    <property type="evidence" value="ECO:0007669"/>
    <property type="project" value="UniProtKB-KW"/>
</dbReference>
<reference evidence="9 10" key="1">
    <citation type="submission" date="2021-01" db="EMBL/GenBank/DDBJ databases">
        <title>FDA dAtabase for Regulatory Grade micrObial Sequences (FDA-ARGOS): Supporting development and validation of Infectious Disease Dx tests.</title>
        <authorList>
            <person name="Nelson B."/>
            <person name="Plummer A."/>
            <person name="Tallon L."/>
            <person name="Sadzewicz L."/>
            <person name="Zhao X."/>
            <person name="Boylan J."/>
            <person name="Ott S."/>
            <person name="Bowen H."/>
            <person name="Vavikolanu K."/>
            <person name="Mehta A."/>
            <person name="Aluvathingal J."/>
            <person name="Nadendla S."/>
            <person name="Myers T."/>
            <person name="Yan Y."/>
            <person name="Sichtig H."/>
        </authorList>
    </citation>
    <scope>NUCLEOTIDE SEQUENCE [LARGE SCALE GENOMIC DNA]</scope>
    <source>
        <strain evidence="9 10">FDAARGOS_1161</strain>
    </source>
</reference>
<dbReference type="PIRSF" id="PIRSF003107">
    <property type="entry name" value="PhoU"/>
    <property type="match status" value="1"/>
</dbReference>
<dbReference type="InterPro" id="IPR038078">
    <property type="entry name" value="PhoU-like_sf"/>
</dbReference>
<dbReference type="GO" id="GO:0005737">
    <property type="term" value="C:cytoplasm"/>
    <property type="evidence" value="ECO:0007669"/>
    <property type="project" value="UniProtKB-SubCell"/>
</dbReference>
<accession>A0A974RZZ4</accession>
<comment type="subcellular location">
    <subcellularLocation>
        <location evidence="1 7">Cytoplasm</location>
    </subcellularLocation>
</comment>
<dbReference type="EMBL" id="CP068053">
    <property type="protein sequence ID" value="QQS99950.1"/>
    <property type="molecule type" value="Genomic_DNA"/>
</dbReference>
<keyword evidence="4 7" id="KW-0813">Transport</keyword>
<dbReference type="PANTHER" id="PTHR42930">
    <property type="entry name" value="PHOSPHATE-SPECIFIC TRANSPORT SYSTEM ACCESSORY PROTEIN PHOU"/>
    <property type="match status" value="1"/>
</dbReference>
<dbReference type="Proteomes" id="UP000595254">
    <property type="component" value="Chromosome"/>
</dbReference>
<keyword evidence="5 7" id="KW-0963">Cytoplasm</keyword>
<name>A0A974RZZ4_PERPY</name>
<evidence type="ECO:0000256" key="5">
    <source>
        <dbReference type="ARBA" id="ARBA00022490"/>
    </source>
</evidence>
<dbReference type="InterPro" id="IPR026022">
    <property type="entry name" value="PhoU_dom"/>
</dbReference>
<dbReference type="KEGG" id="ppsr:I6J18_20590"/>
<protein>
    <recommendedName>
        <fullName evidence="7">Phosphate-specific transport system accessory protein PhoU</fullName>
    </recommendedName>
</protein>
<sequence length="216" mass="24986">MVVREKFELELQELKDMLIELSACAAHSIRGSFEALEKQDMELALEIIERDERADLLEEEINEFAIQLITRQQPVAIDLRRIIAAIKIASDIERMADFGVNIAKAAIRIGEKPFIMPLTLYKEMHDVTLEMMNLSIQAFKDDDVVLARKIVFMDDKVDILYGQCMKELLKLSHENIQQVTQLSLIARFLERTADHTTNIAENIYYLVRGRYLDLND</sequence>
<keyword evidence="10" id="KW-1185">Reference proteome</keyword>
<dbReference type="GO" id="GO:0045936">
    <property type="term" value="P:negative regulation of phosphate metabolic process"/>
    <property type="evidence" value="ECO:0007669"/>
    <property type="project" value="InterPro"/>
</dbReference>
<evidence type="ECO:0000256" key="1">
    <source>
        <dbReference type="ARBA" id="ARBA00004496"/>
    </source>
</evidence>
<dbReference type="PANTHER" id="PTHR42930:SF3">
    <property type="entry name" value="PHOSPHATE-SPECIFIC TRANSPORT SYSTEM ACCESSORY PROTEIN PHOU"/>
    <property type="match status" value="1"/>
</dbReference>
<feature type="domain" description="PhoU" evidence="8">
    <location>
        <begin position="19"/>
        <end position="105"/>
    </location>
</feature>
<proteinExistence type="inferred from homology"/>
<evidence type="ECO:0000256" key="3">
    <source>
        <dbReference type="ARBA" id="ARBA00011738"/>
    </source>
</evidence>
<dbReference type="NCBIfam" id="TIGR02135">
    <property type="entry name" value="phoU_full"/>
    <property type="match status" value="1"/>
</dbReference>
<dbReference type="SUPFAM" id="SSF109755">
    <property type="entry name" value="PhoU-like"/>
    <property type="match status" value="1"/>
</dbReference>
<dbReference type="InterPro" id="IPR028366">
    <property type="entry name" value="PhoU"/>
</dbReference>
<evidence type="ECO:0000256" key="4">
    <source>
        <dbReference type="ARBA" id="ARBA00022448"/>
    </source>
</evidence>
<evidence type="ECO:0000256" key="2">
    <source>
        <dbReference type="ARBA" id="ARBA00008107"/>
    </source>
</evidence>
<keyword evidence="6 7" id="KW-0592">Phosphate transport</keyword>
<feature type="domain" description="PhoU" evidence="8">
    <location>
        <begin position="122"/>
        <end position="203"/>
    </location>
</feature>
<dbReference type="RefSeq" id="WP_040374253.1">
    <property type="nucleotide sequence ID" value="NZ_CP068053.1"/>
</dbReference>
<comment type="subunit">
    <text evidence="3 7">Homodimer.</text>
</comment>
<dbReference type="Pfam" id="PF01895">
    <property type="entry name" value="PhoU"/>
    <property type="match status" value="2"/>
</dbReference>
<dbReference type="AlphaFoldDB" id="A0A974RZZ4"/>
<evidence type="ECO:0000313" key="9">
    <source>
        <dbReference type="EMBL" id="QQS99950.1"/>
    </source>
</evidence>
<gene>
    <name evidence="9" type="primary">phoU</name>
    <name evidence="9" type="ORF">I6J18_20590</name>
</gene>
<organism evidence="9 10">
    <name type="scientific">Peribacillus psychrosaccharolyticus</name>
    <name type="common">Bacillus psychrosaccharolyticus</name>
    <dbReference type="NCBI Taxonomy" id="1407"/>
    <lineage>
        <taxon>Bacteria</taxon>
        <taxon>Bacillati</taxon>
        <taxon>Bacillota</taxon>
        <taxon>Bacilli</taxon>
        <taxon>Bacillales</taxon>
        <taxon>Bacillaceae</taxon>
        <taxon>Peribacillus</taxon>
    </lineage>
</organism>
<dbReference type="FunFam" id="1.20.58.220:FF:000004">
    <property type="entry name" value="Phosphate-specific transport system accessory protein PhoU"/>
    <property type="match status" value="1"/>
</dbReference>
<evidence type="ECO:0000256" key="7">
    <source>
        <dbReference type="PIRNR" id="PIRNR003107"/>
    </source>
</evidence>